<feature type="domain" description="Phage tail collar" evidence="1">
    <location>
        <begin position="7"/>
        <end position="63"/>
    </location>
</feature>
<dbReference type="SUPFAM" id="SSF88874">
    <property type="entry name" value="Receptor-binding domain of short tail fibre protein gp12"/>
    <property type="match status" value="1"/>
</dbReference>
<dbReference type="RefSeq" id="WP_011070581.1">
    <property type="nucleotide sequence ID" value="NC_004347.2"/>
</dbReference>
<dbReference type="InterPro" id="IPR037053">
    <property type="entry name" value="Phage_tail_collar_dom_sf"/>
</dbReference>
<dbReference type="EMBL" id="AE014299">
    <property type="protein sequence ID" value="AAN53272.1"/>
    <property type="molecule type" value="Genomic_DNA"/>
</dbReference>
<accession>Q8EKB0</accession>
<dbReference type="OrthoDB" id="9810174at2"/>
<gene>
    <name evidence="2" type="ordered locus">SO_0185</name>
</gene>
<dbReference type="InterPro" id="IPR011083">
    <property type="entry name" value="Phage_tail_collar_dom"/>
</dbReference>
<dbReference type="STRING" id="211586.SO_0185"/>
<organism evidence="2 3">
    <name type="scientific">Shewanella oneidensis (strain ATCC 700550 / JCM 31522 / CIP 106686 / LMG 19005 / NCIMB 14063 / MR-1)</name>
    <dbReference type="NCBI Taxonomy" id="211586"/>
    <lineage>
        <taxon>Bacteria</taxon>
        <taxon>Pseudomonadati</taxon>
        <taxon>Pseudomonadota</taxon>
        <taxon>Gammaproteobacteria</taxon>
        <taxon>Alteromonadales</taxon>
        <taxon>Shewanellaceae</taxon>
        <taxon>Shewanella</taxon>
    </lineage>
</organism>
<dbReference type="AlphaFoldDB" id="Q8EKB0"/>
<keyword evidence="3" id="KW-1185">Reference proteome</keyword>
<evidence type="ECO:0000313" key="2">
    <source>
        <dbReference type="EMBL" id="AAN53272.1"/>
    </source>
</evidence>
<dbReference type="Gene3D" id="3.90.1340.10">
    <property type="entry name" value="Phage tail collar domain"/>
    <property type="match status" value="1"/>
</dbReference>
<evidence type="ECO:0000259" key="1">
    <source>
        <dbReference type="Pfam" id="PF07484"/>
    </source>
</evidence>
<protein>
    <submittedName>
        <fullName evidence="2">Microcystin dependent MdpB family protein</fullName>
    </submittedName>
</protein>
<dbReference type="KEGG" id="son:SO_0185"/>
<dbReference type="PATRIC" id="fig|211586.12.peg.173"/>
<dbReference type="Proteomes" id="UP000008186">
    <property type="component" value="Chromosome"/>
</dbReference>
<reference evidence="2 3" key="2">
    <citation type="journal article" date="2005" name="Proteomics">
        <title>Global detection and characterization of hypothetical proteins in Shewanella oneidensis MR-1 using LC-MS based proteomics.</title>
        <authorList>
            <person name="Elias D.A."/>
            <person name="Monroe M.E."/>
            <person name="Marshall M.J."/>
            <person name="Romine M.F."/>
            <person name="Belieav A.S."/>
            <person name="Fredrickson J.K."/>
            <person name="Anderson G.A."/>
            <person name="Smith R.D."/>
            <person name="Lipton M.S."/>
        </authorList>
    </citation>
    <scope>NUCLEOTIDE SEQUENCE [LARGE SCALE GENOMIC DNA]</scope>
    <source>
        <strain evidence="3">ATCC 700550 / JCM 31522 / CIP 106686 / LMG 19005 / NCIMB 14063 / MR-1</strain>
    </source>
</reference>
<sequence>MSEAFIGEVRIFGGNFAPVNWHLCDGSLLPISQYEALFALIGTVYGGDGMNTFGIPDLRGRLPVGQGQGPGLTNRIIGQSFGNESVSLVTNQLPAHNHAFNTTADAATASSPANGVFAAQTDGDKIYVAANGTNQPAVLAANSVVQTGGSLPHDNIMPSLGISYIICLNGIFPSRN</sequence>
<reference evidence="2 3" key="4">
    <citation type="journal article" date="2011" name="BMC Genomics">
        <title>Genome-wide protein localization prediction strategies for gram negative bacteria.</title>
        <authorList>
            <person name="Romine M.F."/>
        </authorList>
    </citation>
    <scope>NUCLEOTIDE SEQUENCE [LARGE SCALE GENOMIC DNA]</scope>
    <source>
        <strain evidence="3">ATCC 700550 / JCM 31522 / CIP 106686 / LMG 19005 / NCIMB 14063 / MR-1</strain>
    </source>
</reference>
<proteinExistence type="predicted"/>
<name>Q8EKB0_SHEON</name>
<dbReference type="eggNOG" id="COG4675">
    <property type="taxonomic scope" value="Bacteria"/>
</dbReference>
<evidence type="ECO:0000313" key="3">
    <source>
        <dbReference type="Proteomes" id="UP000008186"/>
    </source>
</evidence>
<reference evidence="2 3" key="1">
    <citation type="journal article" date="2002" name="Nat. Biotechnol.">
        <title>Genome sequence of the dissimilatory metal ion-reducing bacterium Shewanella oneidensis.</title>
        <authorList>
            <person name="Heidelberg J.F."/>
            <person name="Paulsen I.T."/>
            <person name="Nelson K.E."/>
            <person name="Gaidos E.J."/>
            <person name="Nelson W.C."/>
            <person name="Read T.D."/>
            <person name="Eisen J.A."/>
            <person name="Seshadri R."/>
            <person name="Ward N."/>
            <person name="Methe B."/>
            <person name="Clayton R.A."/>
            <person name="Meyer T."/>
            <person name="Tsapin A."/>
            <person name="Scott J."/>
            <person name="Beanan M."/>
            <person name="Brinkac L."/>
            <person name="Daugherty S."/>
            <person name="DeBoy R.T."/>
            <person name="Dodson R.J."/>
            <person name="Durkin A.S."/>
            <person name="Haft D.H."/>
            <person name="Kolonay J.F."/>
            <person name="Madupu R."/>
            <person name="Peterson J.D."/>
            <person name="Umayam L.A."/>
            <person name="White O."/>
            <person name="Wolf A.M."/>
            <person name="Vamathevan J."/>
            <person name="Weidman J."/>
            <person name="Impraim M."/>
            <person name="Lee K."/>
            <person name="Berry K."/>
            <person name="Lee C."/>
            <person name="Mueller J."/>
            <person name="Khouri H."/>
            <person name="Gill J."/>
            <person name="Utterback T.R."/>
            <person name="McDonald L.A."/>
            <person name="Feldblyum T.V."/>
            <person name="Smith H.O."/>
            <person name="Venter J.C."/>
            <person name="Nealson K.H."/>
            <person name="Fraser C.M."/>
        </authorList>
    </citation>
    <scope>NUCLEOTIDE SEQUENCE [LARGE SCALE GENOMIC DNA]</scope>
    <source>
        <strain evidence="3">ATCC 700550 / JCM 31522 / CIP 106686 / LMG 19005 / NCIMB 14063 / MR-1</strain>
    </source>
</reference>
<dbReference type="Pfam" id="PF07484">
    <property type="entry name" value="Collar"/>
    <property type="match status" value="1"/>
</dbReference>
<dbReference type="BioCyc" id="SONE211586:G1GMP-171-MONOMER"/>
<reference evidence="2 3" key="3">
    <citation type="journal article" date="2008" name="Appl. Environ. Microbiol.">
        <title>Identification of mobile elements and pseudogenes in the Shewanella oneidensis MR-1 genome.</title>
        <authorList>
            <person name="Romine M.F."/>
            <person name="Carlson T.S."/>
            <person name="Norbeck A.D."/>
            <person name="McCue L.A."/>
            <person name="Lipton M.S."/>
        </authorList>
    </citation>
    <scope>NUCLEOTIDE SEQUENCE [LARGE SCALE GENOMIC DNA]</scope>
    <source>
        <strain evidence="3">ATCC 700550 / JCM 31522 / CIP 106686 / LMG 19005 / NCIMB 14063 / MR-1</strain>
    </source>
</reference>
<dbReference type="PhylomeDB" id="Q8EKB0"/>
<dbReference type="HOGENOM" id="CLU_087872_1_1_6"/>
<dbReference type="PaxDb" id="211586-SO_0185"/>